<dbReference type="EMBL" id="FOSR01000008">
    <property type="protein sequence ID" value="SFK89445.1"/>
    <property type="molecule type" value="Genomic_DNA"/>
</dbReference>
<keyword evidence="5 11" id="KW-0812">Transmembrane</keyword>
<keyword evidence="9 11" id="KW-0472">Membrane</keyword>
<evidence type="ECO:0000256" key="6">
    <source>
        <dbReference type="ARBA" id="ARBA00022960"/>
    </source>
</evidence>
<comment type="pathway">
    <text evidence="11">Cell wall biogenesis; peptidoglycan biosynthesis.</text>
</comment>
<dbReference type="Proteomes" id="UP000198725">
    <property type="component" value="Unassembled WGS sequence"/>
</dbReference>
<evidence type="ECO:0000256" key="11">
    <source>
        <dbReference type="HAMAP-Rule" id="MF_02079"/>
    </source>
</evidence>
<evidence type="ECO:0000313" key="12">
    <source>
        <dbReference type="EMBL" id="SFK89445.1"/>
    </source>
</evidence>
<dbReference type="GO" id="GO:0008955">
    <property type="term" value="F:peptidoglycan glycosyltransferase activity"/>
    <property type="evidence" value="ECO:0007669"/>
    <property type="project" value="UniProtKB-UniRule"/>
</dbReference>
<dbReference type="InterPro" id="IPR011923">
    <property type="entry name" value="RodA/MrdB"/>
</dbReference>
<dbReference type="RefSeq" id="WP_092703816.1">
    <property type="nucleotide sequence ID" value="NZ_FOSR01000008.1"/>
</dbReference>
<evidence type="ECO:0000256" key="8">
    <source>
        <dbReference type="ARBA" id="ARBA00022989"/>
    </source>
</evidence>
<sequence>MIELMRVRMNRFLRRILTRPRIDLPLAAGLFLLGAVGLATLYSADGGNMSMVGGQAARFVLGGVLLLLVSRIPPATLRTWTPWLYIGSTALLVVVAVLGEGRGADRWLDLGVMRFQPSELLKLTMPMMVAWYLHARPLPPSWKDMAVVGLLIVVPAALIAKQPDLGTALLVTAAGAFALFLAGMGWWRIVALLAAVVGMIPVAWHFLHQYQRDRVLTMLNPESDPLGNGWHIIQSQIAVGSGGIFGKGFGHSSQSRLDFLPEHTTDFIFAVFSEEFGLIGVCLLLALYAFIIGRCLWIAMQARDTYSRLLAGAIGMSFFVYVFVNGGMVAGMLPVVGVPMPMISYGGTSAVSLLVGFGVLMSIHAHRKMHD</sequence>
<dbReference type="PANTHER" id="PTHR30474:SF1">
    <property type="entry name" value="PEPTIDOGLYCAN GLYCOSYLTRANSFERASE MRDB"/>
    <property type="match status" value="1"/>
</dbReference>
<evidence type="ECO:0000256" key="1">
    <source>
        <dbReference type="ARBA" id="ARBA00004141"/>
    </source>
</evidence>
<organism evidence="12 13">
    <name type="scientific">Rhodanobacter glycinis</name>
    <dbReference type="NCBI Taxonomy" id="582702"/>
    <lineage>
        <taxon>Bacteria</taxon>
        <taxon>Pseudomonadati</taxon>
        <taxon>Pseudomonadota</taxon>
        <taxon>Gammaproteobacteria</taxon>
        <taxon>Lysobacterales</taxon>
        <taxon>Rhodanobacteraceae</taxon>
        <taxon>Rhodanobacter</taxon>
    </lineage>
</organism>
<comment type="subcellular location">
    <subcellularLocation>
        <location evidence="11">Cell inner membrane</location>
        <topology evidence="11">Multi-pass membrane protein</topology>
    </subcellularLocation>
    <subcellularLocation>
        <location evidence="1">Membrane</location>
        <topology evidence="1">Multi-pass membrane protein</topology>
    </subcellularLocation>
</comment>
<keyword evidence="7 11" id="KW-0573">Peptidoglycan synthesis</keyword>
<keyword evidence="4 11" id="KW-0808">Transferase</keyword>
<keyword evidence="10 11" id="KW-0961">Cell wall biogenesis/degradation</keyword>
<dbReference type="HAMAP" id="MF_02079">
    <property type="entry name" value="PGT_RodA"/>
    <property type="match status" value="1"/>
</dbReference>
<dbReference type="InterPro" id="IPR018365">
    <property type="entry name" value="Cell_cycle_FtsW-rel_CS"/>
</dbReference>
<name>A0A1I4D8J1_9GAMM</name>
<evidence type="ECO:0000256" key="9">
    <source>
        <dbReference type="ARBA" id="ARBA00023136"/>
    </source>
</evidence>
<feature type="transmembrane region" description="Helical" evidence="11">
    <location>
        <begin position="165"/>
        <end position="182"/>
    </location>
</feature>
<dbReference type="Pfam" id="PF01098">
    <property type="entry name" value="FTSW_RODA_SPOVE"/>
    <property type="match status" value="1"/>
</dbReference>
<evidence type="ECO:0000256" key="4">
    <source>
        <dbReference type="ARBA" id="ARBA00022679"/>
    </source>
</evidence>
<feature type="transmembrane region" description="Helical" evidence="11">
    <location>
        <begin position="189"/>
        <end position="207"/>
    </location>
</feature>
<dbReference type="PROSITE" id="PS00428">
    <property type="entry name" value="FTSW_RODA_SPOVE"/>
    <property type="match status" value="1"/>
</dbReference>
<reference evidence="13" key="1">
    <citation type="submission" date="2016-10" db="EMBL/GenBank/DDBJ databases">
        <authorList>
            <person name="Varghese N."/>
            <person name="Submissions S."/>
        </authorList>
    </citation>
    <scope>NUCLEOTIDE SEQUENCE [LARGE SCALE GENOMIC DNA]</scope>
    <source>
        <strain evidence="13">MO64</strain>
    </source>
</reference>
<dbReference type="GO" id="GO:0032153">
    <property type="term" value="C:cell division site"/>
    <property type="evidence" value="ECO:0007669"/>
    <property type="project" value="TreeGrafter"/>
</dbReference>
<dbReference type="GO" id="GO:0071555">
    <property type="term" value="P:cell wall organization"/>
    <property type="evidence" value="ECO:0007669"/>
    <property type="project" value="UniProtKB-KW"/>
</dbReference>
<keyword evidence="6 11" id="KW-0133">Cell shape</keyword>
<dbReference type="NCBIfam" id="TIGR02210">
    <property type="entry name" value="rodA_shape"/>
    <property type="match status" value="1"/>
</dbReference>
<keyword evidence="13" id="KW-1185">Reference proteome</keyword>
<dbReference type="GO" id="GO:0051301">
    <property type="term" value="P:cell division"/>
    <property type="evidence" value="ECO:0007669"/>
    <property type="project" value="InterPro"/>
</dbReference>
<evidence type="ECO:0000256" key="3">
    <source>
        <dbReference type="ARBA" id="ARBA00022676"/>
    </source>
</evidence>
<dbReference type="GO" id="GO:0009252">
    <property type="term" value="P:peptidoglycan biosynthetic process"/>
    <property type="evidence" value="ECO:0007669"/>
    <property type="project" value="UniProtKB-UniRule"/>
</dbReference>
<evidence type="ECO:0000256" key="7">
    <source>
        <dbReference type="ARBA" id="ARBA00022984"/>
    </source>
</evidence>
<keyword evidence="2 11" id="KW-1003">Cell membrane</keyword>
<keyword evidence="8 11" id="KW-1133">Transmembrane helix</keyword>
<dbReference type="EC" id="2.4.99.28" evidence="11"/>
<protein>
    <recommendedName>
        <fullName evidence="11">Peptidoglycan glycosyltransferase MrdB</fullName>
        <shortName evidence="11">PGT</shortName>
        <ecNumber evidence="11">2.4.99.28</ecNumber>
    </recommendedName>
    <alternativeName>
        <fullName evidence="11">Cell elongation protein RodA</fullName>
    </alternativeName>
    <alternativeName>
        <fullName evidence="11">Cell wall polymerase</fullName>
    </alternativeName>
    <alternativeName>
        <fullName evidence="11">Peptidoglycan polymerase</fullName>
        <shortName evidence="11">PG polymerase</shortName>
    </alternativeName>
</protein>
<dbReference type="GO" id="GO:0005886">
    <property type="term" value="C:plasma membrane"/>
    <property type="evidence" value="ECO:0007669"/>
    <property type="project" value="UniProtKB-SubCell"/>
</dbReference>
<feature type="transmembrane region" description="Helical" evidence="11">
    <location>
        <begin position="342"/>
        <end position="363"/>
    </location>
</feature>
<dbReference type="PANTHER" id="PTHR30474">
    <property type="entry name" value="CELL CYCLE PROTEIN"/>
    <property type="match status" value="1"/>
</dbReference>
<dbReference type="GO" id="GO:0008360">
    <property type="term" value="P:regulation of cell shape"/>
    <property type="evidence" value="ECO:0007669"/>
    <property type="project" value="UniProtKB-KW"/>
</dbReference>
<accession>A0A1I4D8J1</accession>
<gene>
    <name evidence="11" type="primary">mrdB</name>
    <name evidence="11" type="synonym">rodA</name>
    <name evidence="12" type="ORF">SAMN05192579_108133</name>
</gene>
<dbReference type="UniPathway" id="UPA00219"/>
<evidence type="ECO:0000256" key="5">
    <source>
        <dbReference type="ARBA" id="ARBA00022692"/>
    </source>
</evidence>
<feature type="transmembrane region" description="Helical" evidence="11">
    <location>
        <begin position="309"/>
        <end position="336"/>
    </location>
</feature>
<proteinExistence type="inferred from homology"/>
<feature type="transmembrane region" description="Helical" evidence="11">
    <location>
        <begin position="276"/>
        <end position="297"/>
    </location>
</feature>
<keyword evidence="11" id="KW-0997">Cell inner membrane</keyword>
<comment type="catalytic activity">
    <reaction evidence="11">
        <text>[GlcNAc-(1-&gt;4)-Mur2Ac(oyl-L-Ala-gamma-D-Glu-L-Lys-D-Ala-D-Ala)](n)-di-trans,octa-cis-undecaprenyl diphosphate + beta-D-GlcNAc-(1-&gt;4)-Mur2Ac(oyl-L-Ala-gamma-D-Glu-L-Lys-D-Ala-D-Ala)-di-trans,octa-cis-undecaprenyl diphosphate = [GlcNAc-(1-&gt;4)-Mur2Ac(oyl-L-Ala-gamma-D-Glu-L-Lys-D-Ala-D-Ala)](n+1)-di-trans,octa-cis-undecaprenyl diphosphate + di-trans,octa-cis-undecaprenyl diphosphate + H(+)</text>
        <dbReference type="Rhea" id="RHEA:23708"/>
        <dbReference type="Rhea" id="RHEA-COMP:9602"/>
        <dbReference type="Rhea" id="RHEA-COMP:9603"/>
        <dbReference type="ChEBI" id="CHEBI:15378"/>
        <dbReference type="ChEBI" id="CHEBI:58405"/>
        <dbReference type="ChEBI" id="CHEBI:60033"/>
        <dbReference type="ChEBI" id="CHEBI:78435"/>
        <dbReference type="EC" id="2.4.99.28"/>
    </reaction>
</comment>
<keyword evidence="3 11" id="KW-0328">Glycosyltransferase</keyword>
<evidence type="ECO:0000256" key="10">
    <source>
        <dbReference type="ARBA" id="ARBA00023316"/>
    </source>
</evidence>
<comment type="function">
    <text evidence="11">Peptidoglycan polymerase that is essential for cell wall elongation.</text>
</comment>
<dbReference type="InterPro" id="IPR001182">
    <property type="entry name" value="FtsW/RodA"/>
</dbReference>
<feature type="transmembrane region" description="Helical" evidence="11">
    <location>
        <begin position="53"/>
        <end position="70"/>
    </location>
</feature>
<evidence type="ECO:0000313" key="13">
    <source>
        <dbReference type="Proteomes" id="UP000198725"/>
    </source>
</evidence>
<evidence type="ECO:0000256" key="2">
    <source>
        <dbReference type="ARBA" id="ARBA00022475"/>
    </source>
</evidence>
<comment type="similarity">
    <text evidence="11">Belongs to the SEDS family. MrdB/RodA subfamily.</text>
</comment>
<dbReference type="GO" id="GO:0015648">
    <property type="term" value="F:lipid-linked peptidoglycan transporter activity"/>
    <property type="evidence" value="ECO:0007669"/>
    <property type="project" value="TreeGrafter"/>
</dbReference>
<dbReference type="AlphaFoldDB" id="A0A1I4D8J1"/>
<feature type="transmembrane region" description="Helical" evidence="11">
    <location>
        <begin position="82"/>
        <end position="99"/>
    </location>
</feature>